<reference evidence="6" key="1">
    <citation type="submission" date="2017-05" db="EMBL/GenBank/DDBJ databases">
        <authorList>
            <person name="Lin X."/>
        </authorList>
    </citation>
    <scope>NUCLEOTIDE SEQUENCE [LARGE SCALE GENOMIC DNA]</scope>
    <source>
        <strain evidence="6">JLT2012</strain>
    </source>
</reference>
<proteinExistence type="inferred from homology"/>
<dbReference type="InterPro" id="IPR037138">
    <property type="entry name" value="His_deacetylse_dom_sf"/>
</dbReference>
<feature type="region of interest" description="Disordered" evidence="3">
    <location>
        <begin position="276"/>
        <end position="296"/>
    </location>
</feature>
<dbReference type="InterPro" id="IPR044150">
    <property type="entry name" value="HDAC_classIV"/>
</dbReference>
<dbReference type="PRINTS" id="PR01270">
    <property type="entry name" value="HDASUPER"/>
</dbReference>
<evidence type="ECO:0000313" key="5">
    <source>
        <dbReference type="EMBL" id="OWV34637.1"/>
    </source>
</evidence>
<dbReference type="InterPro" id="IPR023696">
    <property type="entry name" value="Ureohydrolase_dom_sf"/>
</dbReference>
<dbReference type="EMBL" id="NFZT01000001">
    <property type="protein sequence ID" value="OWV34637.1"/>
    <property type="molecule type" value="Genomic_DNA"/>
</dbReference>
<dbReference type="OrthoDB" id="9808367at2"/>
<dbReference type="GO" id="GO:0016787">
    <property type="term" value="F:hydrolase activity"/>
    <property type="evidence" value="ECO:0007669"/>
    <property type="project" value="UniProtKB-KW"/>
</dbReference>
<dbReference type="SUPFAM" id="SSF52768">
    <property type="entry name" value="Arginase/deacetylase"/>
    <property type="match status" value="1"/>
</dbReference>
<dbReference type="Pfam" id="PF00850">
    <property type="entry name" value="Hist_deacetyl"/>
    <property type="match status" value="1"/>
</dbReference>
<dbReference type="AlphaFoldDB" id="A0A219B8H5"/>
<dbReference type="GO" id="GO:0004407">
    <property type="term" value="F:histone deacetylase activity"/>
    <property type="evidence" value="ECO:0007669"/>
    <property type="project" value="InterPro"/>
</dbReference>
<protein>
    <submittedName>
        <fullName evidence="5">Histone deacetylase</fullName>
    </submittedName>
</protein>
<gene>
    <name evidence="5" type="ORF">B5C34_04640</name>
</gene>
<evidence type="ECO:0000256" key="2">
    <source>
        <dbReference type="ARBA" id="ARBA00022801"/>
    </source>
</evidence>
<name>A0A219B8H5_9SPHN</name>
<dbReference type="PANTHER" id="PTHR10625">
    <property type="entry name" value="HISTONE DEACETYLASE HDAC1-RELATED"/>
    <property type="match status" value="1"/>
</dbReference>
<evidence type="ECO:0000256" key="3">
    <source>
        <dbReference type="SAM" id="MobiDB-lite"/>
    </source>
</evidence>
<comment type="similarity">
    <text evidence="1">Belongs to the histone deacetylase family.</text>
</comment>
<evidence type="ECO:0000259" key="4">
    <source>
        <dbReference type="Pfam" id="PF00850"/>
    </source>
</evidence>
<feature type="domain" description="Histone deacetylase" evidence="4">
    <location>
        <begin position="11"/>
        <end position="258"/>
    </location>
</feature>
<comment type="caution">
    <text evidence="5">The sequence shown here is derived from an EMBL/GenBank/DDBJ whole genome shotgun (WGS) entry which is preliminary data.</text>
</comment>
<dbReference type="InterPro" id="IPR000286">
    <property type="entry name" value="HDACs"/>
</dbReference>
<dbReference type="InterPro" id="IPR023801">
    <property type="entry name" value="His_deacetylse_dom"/>
</dbReference>
<keyword evidence="2" id="KW-0378">Hydrolase</keyword>
<dbReference type="GO" id="GO:0040029">
    <property type="term" value="P:epigenetic regulation of gene expression"/>
    <property type="evidence" value="ECO:0007669"/>
    <property type="project" value="TreeGrafter"/>
</dbReference>
<sequence length="296" mass="30978">MNKYGLLILALEELGADIEVAAPREMPAEWIAAVHEPAYVEEVLAQAVPREKERRLGFPVTSRVARRAQLSLGGTYEAALAALADGYAANGAGGSHHALPATGAGYCVFNDLAVAANRLLGEAHAARIMIVDLDVHQGDGTAVMLAGRPDVFTYSLHAEKNFPVRKARSSLDVGLPDGVSDSGYLAALDETLPAAVQDFAPDLVLYQAGVDPHEGDRLGRLALTDAGLAARDAYVRDLCREEGVPFAAVLGGGYAADSGRMELARRHARTLMTCAGQAPPLTSPSESLLEAGGSAP</sequence>
<dbReference type="Proteomes" id="UP000198462">
    <property type="component" value="Unassembled WGS sequence"/>
</dbReference>
<dbReference type="PANTHER" id="PTHR10625:SF19">
    <property type="entry name" value="HISTONE DEACETYLASE 12"/>
    <property type="match status" value="1"/>
</dbReference>
<dbReference type="Gene3D" id="3.40.800.20">
    <property type="entry name" value="Histone deacetylase domain"/>
    <property type="match status" value="1"/>
</dbReference>
<keyword evidence="6" id="KW-1185">Reference proteome</keyword>
<accession>A0A219B8H5</accession>
<organism evidence="5 6">
    <name type="scientific">Pacificimonas flava</name>
    <dbReference type="NCBI Taxonomy" id="1234595"/>
    <lineage>
        <taxon>Bacteria</taxon>
        <taxon>Pseudomonadati</taxon>
        <taxon>Pseudomonadota</taxon>
        <taxon>Alphaproteobacteria</taxon>
        <taxon>Sphingomonadales</taxon>
        <taxon>Sphingosinicellaceae</taxon>
        <taxon>Pacificimonas</taxon>
    </lineage>
</organism>
<evidence type="ECO:0000256" key="1">
    <source>
        <dbReference type="ARBA" id="ARBA00005947"/>
    </source>
</evidence>
<dbReference type="CDD" id="cd09993">
    <property type="entry name" value="HDAC_classIV"/>
    <property type="match status" value="1"/>
</dbReference>
<evidence type="ECO:0000313" key="6">
    <source>
        <dbReference type="Proteomes" id="UP000198462"/>
    </source>
</evidence>